<dbReference type="EMBL" id="GL377567">
    <property type="protein sequence ID" value="EFJ36352.1"/>
    <property type="molecule type" value="Genomic_DNA"/>
</dbReference>
<keyword evidence="3" id="KW-1185">Reference proteome</keyword>
<gene>
    <name evidence="2" type="ORF">SELMODRAFT_438182</name>
</gene>
<evidence type="ECO:0000313" key="2">
    <source>
        <dbReference type="EMBL" id="EFJ36352.1"/>
    </source>
</evidence>
<protein>
    <submittedName>
        <fullName evidence="2">Uncharacterized protein</fullName>
    </submittedName>
</protein>
<sequence>MACICTGSGRIRYGQPISTTVSVFGGGNQRDQDKNAGVTANVFNESQTHISNGLSGIGDGDGAGDDPCCCCYYSHALRGDYNASFRERSSSYGTGEVIEAEFSPVVEEEAPPAVANPEIPQGDQAQYEMDGGQAQYEMDGGSYDQEYDEEQYYEGYDQSQQYQQYDQSQYDPSQQQQSYDQSPYAAAAVEEKPKEPPPHYDNIGKVMKFIALGRAMQFKLDSQKDFERFLDKCSAYGVMIPEAPSDIKRNLCELDPKETWIVVDSRAVMKFAKKLALEEAERNKDDYPPGFVENMLNRDKYGRYKSDDDY</sequence>
<accession>D8QUU1</accession>
<evidence type="ECO:0000313" key="3">
    <source>
        <dbReference type="Proteomes" id="UP000001514"/>
    </source>
</evidence>
<name>D8QUU1_SELML</name>
<dbReference type="InParanoid" id="D8QUU1"/>
<dbReference type="AlphaFoldDB" id="D8QUU1"/>
<organism evidence="3">
    <name type="scientific">Selaginella moellendorffii</name>
    <name type="common">Spikemoss</name>
    <dbReference type="NCBI Taxonomy" id="88036"/>
    <lineage>
        <taxon>Eukaryota</taxon>
        <taxon>Viridiplantae</taxon>
        <taxon>Streptophyta</taxon>
        <taxon>Embryophyta</taxon>
        <taxon>Tracheophyta</taxon>
        <taxon>Lycopodiopsida</taxon>
        <taxon>Selaginellales</taxon>
        <taxon>Selaginellaceae</taxon>
        <taxon>Selaginella</taxon>
    </lineage>
</organism>
<evidence type="ECO:0000256" key="1">
    <source>
        <dbReference type="SAM" id="MobiDB-lite"/>
    </source>
</evidence>
<reference evidence="2 3" key="1">
    <citation type="journal article" date="2011" name="Science">
        <title>The Selaginella genome identifies genetic changes associated with the evolution of vascular plants.</title>
        <authorList>
            <person name="Banks J.A."/>
            <person name="Nishiyama T."/>
            <person name="Hasebe M."/>
            <person name="Bowman J.L."/>
            <person name="Gribskov M."/>
            <person name="dePamphilis C."/>
            <person name="Albert V.A."/>
            <person name="Aono N."/>
            <person name="Aoyama T."/>
            <person name="Ambrose B.A."/>
            <person name="Ashton N.W."/>
            <person name="Axtell M.J."/>
            <person name="Barker E."/>
            <person name="Barker M.S."/>
            <person name="Bennetzen J.L."/>
            <person name="Bonawitz N.D."/>
            <person name="Chapple C."/>
            <person name="Cheng C."/>
            <person name="Correa L.G."/>
            <person name="Dacre M."/>
            <person name="DeBarry J."/>
            <person name="Dreyer I."/>
            <person name="Elias M."/>
            <person name="Engstrom E.M."/>
            <person name="Estelle M."/>
            <person name="Feng L."/>
            <person name="Finet C."/>
            <person name="Floyd S.K."/>
            <person name="Frommer W.B."/>
            <person name="Fujita T."/>
            <person name="Gramzow L."/>
            <person name="Gutensohn M."/>
            <person name="Harholt J."/>
            <person name="Hattori M."/>
            <person name="Heyl A."/>
            <person name="Hirai T."/>
            <person name="Hiwatashi Y."/>
            <person name="Ishikawa M."/>
            <person name="Iwata M."/>
            <person name="Karol K.G."/>
            <person name="Koehler B."/>
            <person name="Kolukisaoglu U."/>
            <person name="Kubo M."/>
            <person name="Kurata T."/>
            <person name="Lalonde S."/>
            <person name="Li K."/>
            <person name="Li Y."/>
            <person name="Litt A."/>
            <person name="Lyons E."/>
            <person name="Manning G."/>
            <person name="Maruyama T."/>
            <person name="Michael T.P."/>
            <person name="Mikami K."/>
            <person name="Miyazaki S."/>
            <person name="Morinaga S."/>
            <person name="Murata T."/>
            <person name="Mueller-Roeber B."/>
            <person name="Nelson D.R."/>
            <person name="Obara M."/>
            <person name="Oguri Y."/>
            <person name="Olmstead R.G."/>
            <person name="Onodera N."/>
            <person name="Petersen B.L."/>
            <person name="Pils B."/>
            <person name="Prigge M."/>
            <person name="Rensing S.A."/>
            <person name="Riano-Pachon D.M."/>
            <person name="Roberts A.W."/>
            <person name="Sato Y."/>
            <person name="Scheller H.V."/>
            <person name="Schulz B."/>
            <person name="Schulz C."/>
            <person name="Shakirov E.V."/>
            <person name="Shibagaki N."/>
            <person name="Shinohara N."/>
            <person name="Shippen D.E."/>
            <person name="Soerensen I."/>
            <person name="Sotooka R."/>
            <person name="Sugimoto N."/>
            <person name="Sugita M."/>
            <person name="Sumikawa N."/>
            <person name="Tanurdzic M."/>
            <person name="Theissen G."/>
            <person name="Ulvskov P."/>
            <person name="Wakazuki S."/>
            <person name="Weng J.K."/>
            <person name="Willats W.W."/>
            <person name="Wipf D."/>
            <person name="Wolf P.G."/>
            <person name="Yang L."/>
            <person name="Zimmer A.D."/>
            <person name="Zhu Q."/>
            <person name="Mitros T."/>
            <person name="Hellsten U."/>
            <person name="Loque D."/>
            <person name="Otillar R."/>
            <person name="Salamov A."/>
            <person name="Schmutz J."/>
            <person name="Shapiro H."/>
            <person name="Lindquist E."/>
            <person name="Lucas S."/>
            <person name="Rokhsar D."/>
            <person name="Grigoriev I.V."/>
        </authorList>
    </citation>
    <scope>NUCLEOTIDE SEQUENCE [LARGE SCALE GENOMIC DNA]</scope>
</reference>
<dbReference type="Proteomes" id="UP000001514">
    <property type="component" value="Unassembled WGS sequence"/>
</dbReference>
<dbReference type="Gramene" id="EFJ36352">
    <property type="protein sequence ID" value="EFJ36352"/>
    <property type="gene ID" value="SELMODRAFT_438182"/>
</dbReference>
<proteinExistence type="predicted"/>
<dbReference type="HOGENOM" id="CLU_898335_0_0_1"/>
<dbReference type="KEGG" id="smo:SELMODRAFT_438182"/>
<feature type="region of interest" description="Disordered" evidence="1">
    <location>
        <begin position="162"/>
        <end position="186"/>
    </location>
</feature>